<evidence type="ECO:0000256" key="1">
    <source>
        <dbReference type="ARBA" id="ARBA00009437"/>
    </source>
</evidence>
<dbReference type="RefSeq" id="WP_161426485.1">
    <property type="nucleotide sequence ID" value="NZ_CAWQCL010000001.1"/>
</dbReference>
<name>A0A9X0UIG5_VIBME</name>
<evidence type="ECO:0000313" key="5">
    <source>
        <dbReference type="EMBL" id="MBC5850984.1"/>
    </source>
</evidence>
<dbReference type="EMBL" id="JACRUP010000004">
    <property type="protein sequence ID" value="MBC5850984.1"/>
    <property type="molecule type" value="Genomic_DNA"/>
</dbReference>
<keyword evidence="2" id="KW-0805">Transcription regulation</keyword>
<comment type="similarity">
    <text evidence="1">Belongs to the LysR transcriptional regulatory family.</text>
</comment>
<keyword evidence="6" id="KW-1185">Reference proteome</keyword>
<dbReference type="AlphaFoldDB" id="A0A9X0UIG5"/>
<keyword evidence="4" id="KW-0804">Transcription</keyword>
<dbReference type="GO" id="GO:0003700">
    <property type="term" value="F:DNA-binding transcription factor activity"/>
    <property type="evidence" value="ECO:0007669"/>
    <property type="project" value="InterPro"/>
</dbReference>
<accession>A0A9X0UIG5</accession>
<evidence type="ECO:0000256" key="4">
    <source>
        <dbReference type="ARBA" id="ARBA00023163"/>
    </source>
</evidence>
<dbReference type="PROSITE" id="PS50931">
    <property type="entry name" value="HTH_LYSR"/>
    <property type="match status" value="1"/>
</dbReference>
<evidence type="ECO:0000256" key="2">
    <source>
        <dbReference type="ARBA" id="ARBA00023015"/>
    </source>
</evidence>
<dbReference type="Pfam" id="PF03466">
    <property type="entry name" value="LysR_substrate"/>
    <property type="match status" value="1"/>
</dbReference>
<comment type="caution">
    <text evidence="5">The sequence shown here is derived from an EMBL/GenBank/DDBJ whole genome shotgun (WGS) entry which is preliminary data.</text>
</comment>
<proteinExistence type="inferred from homology"/>
<dbReference type="Gene3D" id="3.40.190.290">
    <property type="match status" value="1"/>
</dbReference>
<protein>
    <submittedName>
        <fullName evidence="5">LysR family transcriptional regulator</fullName>
    </submittedName>
</protein>
<dbReference type="InterPro" id="IPR005119">
    <property type="entry name" value="LysR_subst-bd"/>
</dbReference>
<dbReference type="InterPro" id="IPR036390">
    <property type="entry name" value="WH_DNA-bd_sf"/>
</dbReference>
<dbReference type="GO" id="GO:0006351">
    <property type="term" value="P:DNA-templated transcription"/>
    <property type="evidence" value="ECO:0007669"/>
    <property type="project" value="TreeGrafter"/>
</dbReference>
<dbReference type="Pfam" id="PF00126">
    <property type="entry name" value="HTH_1"/>
    <property type="match status" value="1"/>
</dbReference>
<dbReference type="PANTHER" id="PTHR30537">
    <property type="entry name" value="HTH-TYPE TRANSCRIPTIONAL REGULATOR"/>
    <property type="match status" value="1"/>
</dbReference>
<dbReference type="SUPFAM" id="SSF46785">
    <property type="entry name" value="Winged helix' DNA-binding domain"/>
    <property type="match status" value="1"/>
</dbReference>
<dbReference type="GO" id="GO:0043565">
    <property type="term" value="F:sequence-specific DNA binding"/>
    <property type="evidence" value="ECO:0007669"/>
    <property type="project" value="TreeGrafter"/>
</dbReference>
<evidence type="ECO:0000256" key="3">
    <source>
        <dbReference type="ARBA" id="ARBA00023125"/>
    </source>
</evidence>
<dbReference type="CDD" id="cd08422">
    <property type="entry name" value="PBP2_CrgA_like"/>
    <property type="match status" value="1"/>
</dbReference>
<dbReference type="InterPro" id="IPR058163">
    <property type="entry name" value="LysR-type_TF_proteobact-type"/>
</dbReference>
<sequence>MKLDDLALFITVVRCGSFALAAKQKALSSSTLSRRIQQLEHDMGSILLIRSSKEIVLTKEGEQLFETYAELFAEIESKQEIALRAKQEYRGTIVINAPIIPLRHQLSPLALEFCQQHPNVNIHFQVGAGMDYFTRHDIDIALRFGPQPHSDWVARKLANNPSQLCSTPSYAATLTLNHPEQLQTLPLLTLNTKQAWVFKHRLTGEQFQFTPRARLSSEELDTILQATLLDMGVARLPKGLISQELTQQQLVPLLPEWDIEGADVYLLHPQRRFLPERTQAFIDYINAHWPRVAFSHWLNT</sequence>
<dbReference type="SUPFAM" id="SSF53850">
    <property type="entry name" value="Periplasmic binding protein-like II"/>
    <property type="match status" value="1"/>
</dbReference>
<keyword evidence="3" id="KW-0238">DNA-binding</keyword>
<dbReference type="FunFam" id="1.10.10.10:FF:000001">
    <property type="entry name" value="LysR family transcriptional regulator"/>
    <property type="match status" value="1"/>
</dbReference>
<dbReference type="PANTHER" id="PTHR30537:SF5">
    <property type="entry name" value="HTH-TYPE TRANSCRIPTIONAL ACTIVATOR TTDR-RELATED"/>
    <property type="match status" value="1"/>
</dbReference>
<evidence type="ECO:0000313" key="6">
    <source>
        <dbReference type="Proteomes" id="UP000615796"/>
    </source>
</evidence>
<gene>
    <name evidence="5" type="ORF">H8Q88_08390</name>
</gene>
<dbReference type="InterPro" id="IPR000847">
    <property type="entry name" value="LysR_HTH_N"/>
</dbReference>
<dbReference type="Proteomes" id="UP000615796">
    <property type="component" value="Unassembled WGS sequence"/>
</dbReference>
<dbReference type="InterPro" id="IPR036388">
    <property type="entry name" value="WH-like_DNA-bd_sf"/>
</dbReference>
<organism evidence="5 6">
    <name type="scientific">Vibrio metschnikovii</name>
    <dbReference type="NCBI Taxonomy" id="28172"/>
    <lineage>
        <taxon>Bacteria</taxon>
        <taxon>Pseudomonadati</taxon>
        <taxon>Pseudomonadota</taxon>
        <taxon>Gammaproteobacteria</taxon>
        <taxon>Vibrionales</taxon>
        <taxon>Vibrionaceae</taxon>
        <taxon>Vibrio</taxon>
    </lineage>
</organism>
<dbReference type="Gene3D" id="1.10.10.10">
    <property type="entry name" value="Winged helix-like DNA-binding domain superfamily/Winged helix DNA-binding domain"/>
    <property type="match status" value="1"/>
</dbReference>
<reference evidence="5" key="1">
    <citation type="submission" date="2020-08" db="EMBL/GenBank/DDBJ databases">
        <title>Genome Sequencing and Pan-Genome Analysis of Migratory bird Vibrio Strains, Inner Mongolia.</title>
        <authorList>
            <person name="Zheng L."/>
        </authorList>
    </citation>
    <scope>NUCLEOTIDE SEQUENCE</scope>
    <source>
        <strain evidence="5">M13F</strain>
    </source>
</reference>